<evidence type="ECO:0000313" key="15">
    <source>
        <dbReference type="EMBL" id="KFX48339.1"/>
    </source>
</evidence>
<reference key="1">
    <citation type="journal article" date="2014" name="PLoS Genet.">
        <title>Signature Gene Expression Reveals Novel Clues to the Molecular Mechanisms of Dimorphic Transition in Penicillium marneffei.</title>
        <authorList>
            <person name="Yang E."/>
            <person name="Wang G."/>
            <person name="Cai J."/>
            <person name="Woo P.C."/>
            <person name="Lau S.K."/>
            <person name="Yuen K.-Y."/>
            <person name="Chow W.-N."/>
            <person name="Lin X."/>
        </authorList>
    </citation>
    <scope>NUCLEOTIDE SEQUENCE [LARGE SCALE GENOMIC DNA]</scope>
    <source>
        <strain>PM1</strain>
    </source>
</reference>
<evidence type="ECO:0000259" key="13">
    <source>
        <dbReference type="Pfam" id="PF12754"/>
    </source>
</evidence>
<dbReference type="NCBIfam" id="TIGR00598">
    <property type="entry name" value="rad14"/>
    <property type="match status" value="1"/>
</dbReference>
<keyword evidence="3" id="KW-0479">Metal-binding</keyword>
<keyword evidence="9" id="KW-0539">Nucleus</keyword>
<evidence type="ECO:0000256" key="4">
    <source>
        <dbReference type="ARBA" id="ARBA00022763"/>
    </source>
</evidence>
<dbReference type="Pfam" id="PF05181">
    <property type="entry name" value="XPA_C"/>
    <property type="match status" value="1"/>
</dbReference>
<evidence type="ECO:0000256" key="9">
    <source>
        <dbReference type="ARBA" id="ARBA00023242"/>
    </source>
</evidence>
<dbReference type="GO" id="GO:0008270">
    <property type="term" value="F:zinc ion binding"/>
    <property type="evidence" value="ECO:0007669"/>
    <property type="project" value="UniProtKB-KW"/>
</dbReference>
<feature type="domain" description="Get5 C-terminal" evidence="14">
    <location>
        <begin position="187"/>
        <end position="226"/>
    </location>
</feature>
<sequence length="667" mass="74572">MTEISFTRSFLQSVDTKPIRLPYDYVADPVTTRLPVPYTLPRLQPPHSPMAKKIKTAAAPGSAKSVTVQLKSARNPVLEVSLDNVPLTTTTIHDLREAVRQRTVAADGTQSPAADKIKILYKKKPVGGSAERTLAEILGDSEPEVLSGGKTVEFGIMIMGGASVKPEVTESPAGAGAKIAETVPYPSKPAEGASGSEVLQTEEFWKDLEGFLELRTKDTVESLRLAASSRGHGRRTLLNPILDKYSNLQNTIDTNFCASGLVRMKSYVIGWPAVACGIQTVIWKLHFSSVNIEEIVYIQKAFSTMERSTTPPASAAQHGKLPRGPITPEQQRRIEINRMKAKAIREQREAEAAAGQPAVPSKVSGVKRSFNTMTSTQGPSTLRDAANNRPLESIKPARAFSKYVEYEFSKMTDTKGGFLTQEDDPHNKALHVTDGKEQKPANMTQKEWERNLLLDDLRRNKAGPFEPGLSVLDEKASQRACRECGSLEIDWKWEEAFKCCVCNTCKDKFPEKYSMLTKTEAREDYLLTDPELKDEDLLPHLKKPNPHKSTWNDMMLYLRFQVEEYAFSSKKWGSPEALDAEFERREAEKKRRREAKFKQKLTDLKKRTRVEAYRRNRQGPAGGNFGDDLGGKKKHVHEWGRQAENPETGMTVKTCVECGMEVEELEL</sequence>
<dbReference type="AlphaFoldDB" id="A0A093VEA6"/>
<evidence type="ECO:0000256" key="3">
    <source>
        <dbReference type="ARBA" id="ARBA00022723"/>
    </source>
</evidence>
<dbReference type="GO" id="GO:0070914">
    <property type="term" value="P:UV-damage excision repair"/>
    <property type="evidence" value="ECO:0007669"/>
    <property type="project" value="TreeGrafter"/>
</dbReference>
<feature type="region of interest" description="Disordered" evidence="11">
    <location>
        <begin position="614"/>
        <end position="645"/>
    </location>
</feature>
<evidence type="ECO:0000259" key="14">
    <source>
        <dbReference type="Pfam" id="PF17183"/>
    </source>
</evidence>
<evidence type="ECO:0000256" key="11">
    <source>
        <dbReference type="SAM" id="MobiDB-lite"/>
    </source>
</evidence>
<dbReference type="GO" id="GO:0000715">
    <property type="term" value="P:nucleotide-excision repair, DNA damage recognition"/>
    <property type="evidence" value="ECO:0007669"/>
    <property type="project" value="TreeGrafter"/>
</dbReference>
<dbReference type="InterPro" id="IPR049256">
    <property type="entry name" value="Get5_C"/>
</dbReference>
<organism evidence="15">
    <name type="scientific">Talaromyces marneffei PM1</name>
    <dbReference type="NCBI Taxonomy" id="1077442"/>
    <lineage>
        <taxon>Eukaryota</taxon>
        <taxon>Fungi</taxon>
        <taxon>Dikarya</taxon>
        <taxon>Ascomycota</taxon>
        <taxon>Pezizomycotina</taxon>
        <taxon>Eurotiomycetes</taxon>
        <taxon>Eurotiomycetidae</taxon>
        <taxon>Eurotiales</taxon>
        <taxon>Trichocomaceae</taxon>
        <taxon>Talaromyces</taxon>
        <taxon>Talaromyces sect. Talaromyces</taxon>
    </lineage>
</organism>
<dbReference type="PANTHER" id="PTHR10142">
    <property type="entry name" value="DNA REPAIR PROTEIN COMPLEMENTING XP-A CELLS"/>
    <property type="match status" value="1"/>
</dbReference>
<evidence type="ECO:0000256" key="8">
    <source>
        <dbReference type="ARBA" id="ARBA00023204"/>
    </source>
</evidence>
<evidence type="ECO:0000256" key="5">
    <source>
        <dbReference type="ARBA" id="ARBA00022771"/>
    </source>
</evidence>
<evidence type="ECO:0000259" key="12">
    <source>
        <dbReference type="Pfam" id="PF05181"/>
    </source>
</evidence>
<feature type="region of interest" description="Disordered" evidence="11">
    <location>
        <begin position="345"/>
        <end position="364"/>
    </location>
</feature>
<keyword evidence="8" id="KW-0234">DNA repair</keyword>
<keyword evidence="6" id="KW-0862">Zinc</keyword>
<evidence type="ECO:0000256" key="2">
    <source>
        <dbReference type="ARBA" id="ARBA00005548"/>
    </source>
</evidence>
<dbReference type="PANTHER" id="PTHR10142:SF0">
    <property type="entry name" value="DNA REPAIR PROTEIN COMPLEMENTING XP-A CELLS"/>
    <property type="match status" value="1"/>
</dbReference>
<dbReference type="CDD" id="cd21077">
    <property type="entry name" value="DBD_Rad14"/>
    <property type="match status" value="1"/>
</dbReference>
<dbReference type="Gene3D" id="1.10.286.70">
    <property type="entry name" value="Get5 dimerization domain"/>
    <property type="match status" value="1"/>
</dbReference>
<evidence type="ECO:0000256" key="1">
    <source>
        <dbReference type="ARBA" id="ARBA00004123"/>
    </source>
</evidence>
<dbReference type="GO" id="GO:0003684">
    <property type="term" value="F:damaged DNA binding"/>
    <property type="evidence" value="ECO:0007669"/>
    <property type="project" value="InterPro"/>
</dbReference>
<dbReference type="GO" id="GO:0006284">
    <property type="term" value="P:base-excision repair"/>
    <property type="evidence" value="ECO:0007669"/>
    <property type="project" value="TreeGrafter"/>
</dbReference>
<dbReference type="GO" id="GO:1901255">
    <property type="term" value="P:nucleotide-excision repair involved in interstrand cross-link repair"/>
    <property type="evidence" value="ECO:0007669"/>
    <property type="project" value="TreeGrafter"/>
</dbReference>
<protein>
    <recommendedName>
        <fullName evidence="10">DNA repair protein RAD14</fullName>
    </recommendedName>
</protein>
<proteinExistence type="inferred from homology"/>
<feature type="domain" description="Get5 N-terminal" evidence="13">
    <location>
        <begin position="6"/>
        <end position="161"/>
    </location>
</feature>
<dbReference type="InterPro" id="IPR009061">
    <property type="entry name" value="DNA-bd_dom_put_sf"/>
</dbReference>
<evidence type="ECO:0000256" key="7">
    <source>
        <dbReference type="ARBA" id="ARBA00023125"/>
    </source>
</evidence>
<dbReference type="EMBL" id="JPOX01000012">
    <property type="protein sequence ID" value="KFX48339.1"/>
    <property type="molecule type" value="Genomic_DNA"/>
</dbReference>
<dbReference type="Pfam" id="PF12754">
    <property type="entry name" value="Get5_N"/>
    <property type="match status" value="1"/>
</dbReference>
<reference evidence="15" key="2">
    <citation type="journal article" date="2014" name="PLoS Genet.">
        <title>Signature gene expression reveals novel clues to the molecular mechanisms of dimorphic transition in Penicillium marneffei.</title>
        <authorList>
            <person name="Yang E."/>
            <person name="Wang G."/>
            <person name="Cai J."/>
            <person name="Woo P.C."/>
            <person name="Lau S.K."/>
            <person name="Yuen K.-Y."/>
            <person name="Chow W.-N."/>
            <person name="Lin X."/>
        </authorList>
    </citation>
    <scope>NUCLEOTIDE SEQUENCE</scope>
    <source>
        <strain evidence="15">PM1</strain>
    </source>
</reference>
<evidence type="ECO:0000256" key="6">
    <source>
        <dbReference type="ARBA" id="ARBA00022833"/>
    </source>
</evidence>
<dbReference type="InterPro" id="IPR037129">
    <property type="entry name" value="XPA_sf"/>
</dbReference>
<keyword evidence="5" id="KW-0863">Zinc-finger</keyword>
<dbReference type="eggNOG" id="KOG4017">
    <property type="taxonomic scope" value="Eukaryota"/>
</dbReference>
<dbReference type="Gene3D" id="3.90.530.10">
    <property type="entry name" value="XPA C-terminal domain"/>
    <property type="match status" value="1"/>
</dbReference>
<evidence type="ECO:0000256" key="10">
    <source>
        <dbReference type="ARBA" id="ARBA00072989"/>
    </source>
</evidence>
<name>A0A093VEA6_TALMA</name>
<dbReference type="InterPro" id="IPR000465">
    <property type="entry name" value="XPA/RAD14"/>
</dbReference>
<gene>
    <name evidence="15" type="ORF">GQ26_0120660</name>
</gene>
<accession>A0A093VEA6</accession>
<dbReference type="HOGENOM" id="CLU_411709_0_0_1"/>
<dbReference type="InterPro" id="IPR022656">
    <property type="entry name" value="XPA_C"/>
</dbReference>
<comment type="caution">
    <text evidence="15">The sequence shown here is derived from an EMBL/GenBank/DDBJ whole genome shotgun (WGS) entry which is preliminary data.</text>
</comment>
<feature type="region of interest" description="Disordered" evidence="11">
    <location>
        <begin position="308"/>
        <end position="331"/>
    </location>
</feature>
<comment type="similarity">
    <text evidence="2">Belongs to the XPA family.</text>
</comment>
<comment type="subcellular location">
    <subcellularLocation>
        <location evidence="1">Nucleus</location>
    </subcellularLocation>
</comment>
<dbReference type="Pfam" id="PF17183">
    <property type="entry name" value="Get5_C"/>
    <property type="match status" value="1"/>
</dbReference>
<dbReference type="SUPFAM" id="SSF46955">
    <property type="entry name" value="Putative DNA-binding domain"/>
    <property type="match status" value="1"/>
</dbReference>
<dbReference type="GO" id="GO:0000110">
    <property type="term" value="C:nucleotide-excision repair factor 1 complex"/>
    <property type="evidence" value="ECO:0007669"/>
    <property type="project" value="TreeGrafter"/>
</dbReference>
<dbReference type="InterPro" id="IPR024737">
    <property type="entry name" value="Get5_N"/>
</dbReference>
<dbReference type="FunFam" id="3.90.530.10:FF:000003">
    <property type="entry name" value="Dna repair rad14 protein"/>
    <property type="match status" value="1"/>
</dbReference>
<keyword evidence="4" id="KW-0227">DNA damage</keyword>
<keyword evidence="7" id="KW-0238">DNA-binding</keyword>
<feature type="domain" description="XPA C-terminal" evidence="12">
    <location>
        <begin position="512"/>
        <end position="562"/>
    </location>
</feature>